<dbReference type="EMBL" id="JAKKPZ010000029">
    <property type="protein sequence ID" value="KAI1709651.1"/>
    <property type="molecule type" value="Genomic_DNA"/>
</dbReference>
<feature type="signal peptide" evidence="5">
    <location>
        <begin position="1"/>
        <end position="22"/>
    </location>
</feature>
<protein>
    <submittedName>
        <fullName evidence="6">Leucine rich repeat domain-containing protein</fullName>
    </submittedName>
</protein>
<name>A0AAD4QYF2_9BILA</name>
<comment type="caution">
    <text evidence="6">The sequence shown here is derived from an EMBL/GenBank/DDBJ whole genome shotgun (WGS) entry which is preliminary data.</text>
</comment>
<dbReference type="InterPro" id="IPR032675">
    <property type="entry name" value="LRR_dom_sf"/>
</dbReference>
<dbReference type="SMART" id="SM00365">
    <property type="entry name" value="LRR_SD22"/>
    <property type="match status" value="4"/>
</dbReference>
<evidence type="ECO:0000256" key="5">
    <source>
        <dbReference type="SAM" id="SignalP"/>
    </source>
</evidence>
<dbReference type="SMART" id="SM00369">
    <property type="entry name" value="LRR_TYP"/>
    <property type="match status" value="8"/>
</dbReference>
<dbReference type="Proteomes" id="UP001201812">
    <property type="component" value="Unassembled WGS sequence"/>
</dbReference>
<keyword evidence="4" id="KW-1133">Transmembrane helix</keyword>
<dbReference type="Pfam" id="PF13516">
    <property type="entry name" value="LRR_6"/>
    <property type="match status" value="1"/>
</dbReference>
<organism evidence="6 7">
    <name type="scientific">Ditylenchus destructor</name>
    <dbReference type="NCBI Taxonomy" id="166010"/>
    <lineage>
        <taxon>Eukaryota</taxon>
        <taxon>Metazoa</taxon>
        <taxon>Ecdysozoa</taxon>
        <taxon>Nematoda</taxon>
        <taxon>Chromadorea</taxon>
        <taxon>Rhabditida</taxon>
        <taxon>Tylenchina</taxon>
        <taxon>Tylenchomorpha</taxon>
        <taxon>Sphaerularioidea</taxon>
        <taxon>Anguinidae</taxon>
        <taxon>Anguininae</taxon>
        <taxon>Ditylenchus</taxon>
    </lineage>
</organism>
<dbReference type="PROSITE" id="PS51450">
    <property type="entry name" value="LRR"/>
    <property type="match status" value="1"/>
</dbReference>
<keyword evidence="4" id="KW-0472">Membrane</keyword>
<dbReference type="SUPFAM" id="SSF52058">
    <property type="entry name" value="L domain-like"/>
    <property type="match status" value="1"/>
</dbReference>
<evidence type="ECO:0000256" key="4">
    <source>
        <dbReference type="SAM" id="Phobius"/>
    </source>
</evidence>
<keyword evidence="2 5" id="KW-0732">Signal</keyword>
<sequence>MENPAIFFLFIFVTVTIFELNAYVPVPGCTDLEAIKGSSDNISETSLLNLACICGPPEKSYNESERDNGISINCIYGSTLTDLFDVVQLANNVNRPIYEISITYLNSEESNYTLTDVIDQMAYDSLRKLEISRCRGKLPFQIISNIKDVERKNYSNLHTLILDGCHLTSMPTEILKRAPGLRTLSLVGNKIKLIEKSDLRQSIKLEYFNVAGNILSEVEPGALTQLQSLQALIIGEHNYASDQFKKEIGASQGLQELDMSRMDGINDNSTQIVFNEPNIRKLILVGCSLKSMDANTLHGLHHLEVLDLRTNLLERLENDTFTSTPLLKTLLLGGNYLRAVPDHMLEGMSHLEHLDLSFNDVVKVNMSTFEAEAVQKSLTYLDLRYNEKLSQLEKGSFKNLTSLQSLNMSHCALSQIPNETLSHNIKVLDISFNNISMIESGAFDFMKESLEYLDLSQNELKILDARLLVGVEKLKLLDLSGNPWICDDAMRKIKDIINERYKWSAAHSWDFELRNAANTTCDRPYSLRTVPIFDLTDEQFEYNEGEDTTLAVSQATTSTYGEDEANTTLLDWKAITILVADQSLASINDSSLFVVDDDASKPTYDINAVKYGQKNSIRYSSNNWISASIVTLLVLTTVICVILVVRHKKFDDNTDVSASKNQAVVTTTVF</sequence>
<accession>A0AAD4QYF2</accession>
<dbReference type="InterPro" id="IPR001611">
    <property type="entry name" value="Leu-rich_rpt"/>
</dbReference>
<evidence type="ECO:0000313" key="6">
    <source>
        <dbReference type="EMBL" id="KAI1709651.1"/>
    </source>
</evidence>
<dbReference type="PANTHER" id="PTHR24373:SF275">
    <property type="entry name" value="TIR DOMAIN-CONTAINING PROTEIN"/>
    <property type="match status" value="1"/>
</dbReference>
<dbReference type="AlphaFoldDB" id="A0AAD4QYF2"/>
<gene>
    <name evidence="6" type="ORF">DdX_11039</name>
</gene>
<dbReference type="Gene3D" id="3.80.10.10">
    <property type="entry name" value="Ribonuclease Inhibitor"/>
    <property type="match status" value="3"/>
</dbReference>
<feature type="chain" id="PRO_5041991824" evidence="5">
    <location>
        <begin position="23"/>
        <end position="670"/>
    </location>
</feature>
<evidence type="ECO:0000256" key="1">
    <source>
        <dbReference type="ARBA" id="ARBA00022614"/>
    </source>
</evidence>
<evidence type="ECO:0000256" key="3">
    <source>
        <dbReference type="ARBA" id="ARBA00022737"/>
    </source>
</evidence>
<keyword evidence="1" id="KW-0433">Leucine-rich repeat</keyword>
<dbReference type="InterPro" id="IPR050328">
    <property type="entry name" value="Dev_Immune_Receptor"/>
</dbReference>
<keyword evidence="3" id="KW-0677">Repeat</keyword>
<evidence type="ECO:0000256" key="2">
    <source>
        <dbReference type="ARBA" id="ARBA00022729"/>
    </source>
</evidence>
<reference evidence="6" key="1">
    <citation type="submission" date="2022-01" db="EMBL/GenBank/DDBJ databases">
        <title>Genome Sequence Resource for Two Populations of Ditylenchus destructor, the Migratory Endoparasitic Phytonematode.</title>
        <authorList>
            <person name="Zhang H."/>
            <person name="Lin R."/>
            <person name="Xie B."/>
        </authorList>
    </citation>
    <scope>NUCLEOTIDE SEQUENCE</scope>
    <source>
        <strain evidence="6">BazhouSP</strain>
    </source>
</reference>
<dbReference type="Pfam" id="PF13855">
    <property type="entry name" value="LRR_8"/>
    <property type="match status" value="4"/>
</dbReference>
<dbReference type="PANTHER" id="PTHR24373">
    <property type="entry name" value="SLIT RELATED LEUCINE-RICH REPEAT NEURONAL PROTEIN"/>
    <property type="match status" value="1"/>
</dbReference>
<evidence type="ECO:0000313" key="7">
    <source>
        <dbReference type="Proteomes" id="UP001201812"/>
    </source>
</evidence>
<keyword evidence="4" id="KW-0812">Transmembrane</keyword>
<keyword evidence="7" id="KW-1185">Reference proteome</keyword>
<dbReference type="InterPro" id="IPR003591">
    <property type="entry name" value="Leu-rich_rpt_typical-subtyp"/>
</dbReference>
<proteinExistence type="predicted"/>
<feature type="transmembrane region" description="Helical" evidence="4">
    <location>
        <begin position="624"/>
        <end position="645"/>
    </location>
</feature>